<feature type="domain" description="Thioesterase" evidence="2">
    <location>
        <begin position="20"/>
        <end position="234"/>
    </location>
</feature>
<proteinExistence type="inferred from homology"/>
<dbReference type="Pfam" id="PF00975">
    <property type="entry name" value="Thioesterase"/>
    <property type="match status" value="1"/>
</dbReference>
<evidence type="ECO:0000313" key="3">
    <source>
        <dbReference type="EMBL" id="MEX3593441.1"/>
    </source>
</evidence>
<dbReference type="GO" id="GO:0016787">
    <property type="term" value="F:hydrolase activity"/>
    <property type="evidence" value="ECO:0007669"/>
    <property type="project" value="UniProtKB-KW"/>
</dbReference>
<evidence type="ECO:0000313" key="4">
    <source>
        <dbReference type="Proteomes" id="UP001558481"/>
    </source>
</evidence>
<dbReference type="InterPro" id="IPR029058">
    <property type="entry name" value="AB_hydrolase_fold"/>
</dbReference>
<accession>A0ABV3UYG2</accession>
<dbReference type="InterPro" id="IPR001031">
    <property type="entry name" value="Thioesterase"/>
</dbReference>
<organism evidence="3 4">
    <name type="scientific">Kocuria carniphila</name>
    <dbReference type="NCBI Taxonomy" id="262208"/>
    <lineage>
        <taxon>Bacteria</taxon>
        <taxon>Bacillati</taxon>
        <taxon>Actinomycetota</taxon>
        <taxon>Actinomycetes</taxon>
        <taxon>Micrococcales</taxon>
        <taxon>Micrococcaceae</taxon>
        <taxon>Kocuria</taxon>
    </lineage>
</organism>
<comment type="caution">
    <text evidence="3">The sequence shown here is derived from an EMBL/GenBank/DDBJ whole genome shotgun (WGS) entry which is preliminary data.</text>
</comment>
<dbReference type="Proteomes" id="UP001558481">
    <property type="component" value="Unassembled WGS sequence"/>
</dbReference>
<keyword evidence="4" id="KW-1185">Reference proteome</keyword>
<keyword evidence="3" id="KW-0378">Hydrolase</keyword>
<evidence type="ECO:0000259" key="2">
    <source>
        <dbReference type="Pfam" id="PF00975"/>
    </source>
</evidence>
<protein>
    <submittedName>
        <fullName evidence="3">Alpha/beta fold hydrolase</fullName>
    </submittedName>
</protein>
<name>A0ABV3UYG2_9MICC</name>
<evidence type="ECO:0000256" key="1">
    <source>
        <dbReference type="ARBA" id="ARBA00007169"/>
    </source>
</evidence>
<dbReference type="PANTHER" id="PTHR11487">
    <property type="entry name" value="THIOESTERASE"/>
    <property type="match status" value="1"/>
</dbReference>
<dbReference type="Gene3D" id="3.40.50.1820">
    <property type="entry name" value="alpha/beta hydrolase"/>
    <property type="match status" value="1"/>
</dbReference>
<dbReference type="SUPFAM" id="SSF53474">
    <property type="entry name" value="alpha/beta-Hydrolases"/>
    <property type="match status" value="1"/>
</dbReference>
<comment type="similarity">
    <text evidence="1">Belongs to the thioesterase family.</text>
</comment>
<dbReference type="PANTHER" id="PTHR11487:SF0">
    <property type="entry name" value="S-ACYL FATTY ACID SYNTHASE THIOESTERASE, MEDIUM CHAIN"/>
    <property type="match status" value="1"/>
</dbReference>
<dbReference type="InterPro" id="IPR012223">
    <property type="entry name" value="TEII"/>
</dbReference>
<dbReference type="RefSeq" id="WP_368628806.1">
    <property type="nucleotide sequence ID" value="NZ_JAYWLU010000001.1"/>
</dbReference>
<reference evidence="3 4" key="1">
    <citation type="journal article" date="2024" name="Fungal Genet. Biol.">
        <title>The porcine skin microbiome exhibits broad fungal antagonism.</title>
        <authorList>
            <person name="De La Cruz K.F."/>
            <person name="Townsend E.C."/>
            <person name="Alex Cheong J.Z."/>
            <person name="Salamzade R."/>
            <person name="Liu A."/>
            <person name="Sandstrom S."/>
            <person name="Davila E."/>
            <person name="Huang L."/>
            <person name="Xu K.H."/>
            <person name="Wu S.Y."/>
            <person name="Meudt J.J."/>
            <person name="Shanmuganayagam D."/>
            <person name="Gibson A.L.F."/>
            <person name="Kalan L.R."/>
        </authorList>
    </citation>
    <scope>NUCLEOTIDE SEQUENCE [LARGE SCALE GENOMIC DNA]</scope>
    <source>
        <strain evidence="3 4">LK2625</strain>
    </source>
</reference>
<gene>
    <name evidence="3" type="ORF">VVR66_01780</name>
</gene>
<dbReference type="EMBL" id="JAYWLU010000001">
    <property type="protein sequence ID" value="MEX3593441.1"/>
    <property type="molecule type" value="Genomic_DNA"/>
</dbReference>
<sequence>MATHNVLARWVTPGGHPQRRLVFFPHAGAGGLTGRSLAADDAEVLAHRRPGREARMAEPAASSVEEAVQEAVEALLPTLDADDLPTDVLGHSFGALLGAEFVARMERDRPGRIRRLVVSAKVPPPDPSPELSEALRDDQALVAWLVDLGGTPPELLEDPVMRSMVLDPLRADLTASLGHDREPPLLNTPLLTVTADGDATAPAQDVDSWSRFTTAPVGTLRLHGGHHALFEQAELLHQALREPGSSPSAPER</sequence>